<sequence>MALRPSLNLDFFGPAPSQPYSCSSDSDSHDISCGTRAGSWCGYWEGNHPEDSPEYHTWRGTILREHSVMPIGLGNDVYRTPTATNNLYPSIPAPQHILPSNHEPGTGTMEPNVVKDHMEETQAQEDSIALLLDAGEDNIIRLKSMIDKERKEYESLGEKLYEMFIIVTQNQQRELVELRKHAYDLQSNAKNVPLDQDWQELQRNLHDLRHKVNEYIELRTLQKLSSGGQTGKLAAIMNSLLGECLNIWNDLDALRQKFEEAKLSGGVNKPHGDDKHATIDWLDLHRYDLPPPCSSAADIVATYNAYSQLQRERISTRRNKVQRLLRDTRQELSLFRKDMEDEERWTTRMEEKLLFPGGDTKVPEVVCPTLSIASAMKQVALNYGAQELGKMAETVHKLESHFDNIDLRRLELGLKPTNPNFLAAGTSQTPTPTRTDITGEGKVVSYTAELESKLKGKHVDEEPQGTHLETMNKQLRDAKITATRNPFPKVDEALSAGASI</sequence>
<keyword evidence="3" id="KW-1185">Reference proteome</keyword>
<gene>
    <name evidence="2" type="ORF">RRF57_012205</name>
</gene>
<accession>A0AAN7UW41</accession>
<evidence type="ECO:0000313" key="2">
    <source>
        <dbReference type="EMBL" id="KAK5636493.1"/>
    </source>
</evidence>
<keyword evidence="1" id="KW-0175">Coiled coil</keyword>
<organism evidence="2 3">
    <name type="scientific">Xylaria bambusicola</name>
    <dbReference type="NCBI Taxonomy" id="326684"/>
    <lineage>
        <taxon>Eukaryota</taxon>
        <taxon>Fungi</taxon>
        <taxon>Dikarya</taxon>
        <taxon>Ascomycota</taxon>
        <taxon>Pezizomycotina</taxon>
        <taxon>Sordariomycetes</taxon>
        <taxon>Xylariomycetidae</taxon>
        <taxon>Xylariales</taxon>
        <taxon>Xylariaceae</taxon>
        <taxon>Xylaria</taxon>
    </lineage>
</organism>
<comment type="caution">
    <text evidence="2">The sequence shown here is derived from an EMBL/GenBank/DDBJ whole genome shotgun (WGS) entry which is preliminary data.</text>
</comment>
<evidence type="ECO:0000313" key="3">
    <source>
        <dbReference type="Proteomes" id="UP001305414"/>
    </source>
</evidence>
<dbReference type="EMBL" id="JAWHQM010000071">
    <property type="protein sequence ID" value="KAK5636493.1"/>
    <property type="molecule type" value="Genomic_DNA"/>
</dbReference>
<evidence type="ECO:0000256" key="1">
    <source>
        <dbReference type="SAM" id="Coils"/>
    </source>
</evidence>
<dbReference type="Proteomes" id="UP001305414">
    <property type="component" value="Unassembled WGS sequence"/>
</dbReference>
<name>A0AAN7UW41_9PEZI</name>
<dbReference type="AlphaFoldDB" id="A0AAN7UW41"/>
<protein>
    <submittedName>
        <fullName evidence="2">Uncharacterized protein</fullName>
    </submittedName>
</protein>
<proteinExistence type="predicted"/>
<reference evidence="2 3" key="1">
    <citation type="submission" date="2023-10" db="EMBL/GenBank/DDBJ databases">
        <title>Draft genome sequence of Xylaria bambusicola isolate GMP-LS, the root and basal stem rot pathogen of sugarcane in Indonesia.</title>
        <authorList>
            <person name="Selvaraj P."/>
            <person name="Muralishankar V."/>
            <person name="Muruganantham S."/>
            <person name="Sp S."/>
            <person name="Haryani S."/>
            <person name="Lau K.J.X."/>
            <person name="Naqvi N.I."/>
        </authorList>
    </citation>
    <scope>NUCLEOTIDE SEQUENCE [LARGE SCALE GENOMIC DNA]</scope>
    <source>
        <strain evidence="2">GMP-LS</strain>
    </source>
</reference>
<feature type="coiled-coil region" evidence="1">
    <location>
        <begin position="132"/>
        <end position="159"/>
    </location>
</feature>